<reference evidence="2" key="1">
    <citation type="submission" date="2022-04" db="EMBL/GenBank/DDBJ databases">
        <authorList>
            <person name="Xu L."/>
            <person name="Lv Z."/>
        </authorList>
    </citation>
    <scope>NUCLEOTIDE SEQUENCE</scope>
    <source>
        <strain evidence="2">LV_2022a</strain>
    </source>
</reference>
<organism evidence="2 3">
    <name type="scientific">Schistosoma mekongi</name>
    <name type="common">Parasitic worm</name>
    <dbReference type="NCBI Taxonomy" id="38744"/>
    <lineage>
        <taxon>Eukaryota</taxon>
        <taxon>Metazoa</taxon>
        <taxon>Spiralia</taxon>
        <taxon>Lophotrochozoa</taxon>
        <taxon>Platyhelminthes</taxon>
        <taxon>Trematoda</taxon>
        <taxon>Digenea</taxon>
        <taxon>Strigeidida</taxon>
        <taxon>Schistosomatoidea</taxon>
        <taxon>Schistosomatidae</taxon>
        <taxon>Schistosoma</taxon>
    </lineage>
</organism>
<evidence type="ECO:0000313" key="2">
    <source>
        <dbReference type="EMBL" id="KAK4469015.1"/>
    </source>
</evidence>
<keyword evidence="1" id="KW-0472">Membrane</keyword>
<reference evidence="2" key="2">
    <citation type="journal article" date="2023" name="Infect Dis Poverty">
        <title>Chromosome-scale genome of the human blood fluke Schistosoma mekongi and its implications for public health.</title>
        <authorList>
            <person name="Zhou M."/>
            <person name="Xu L."/>
            <person name="Xu D."/>
            <person name="Chen W."/>
            <person name="Khan J."/>
            <person name="Hu Y."/>
            <person name="Huang H."/>
            <person name="Wei H."/>
            <person name="Zhang Y."/>
            <person name="Chusongsang P."/>
            <person name="Tanasarnprasert K."/>
            <person name="Hu X."/>
            <person name="Limpanont Y."/>
            <person name="Lv Z."/>
        </authorList>
    </citation>
    <scope>NUCLEOTIDE SEQUENCE</scope>
    <source>
        <strain evidence="2">LV_2022a</strain>
    </source>
</reference>
<dbReference type="InterPro" id="IPR036322">
    <property type="entry name" value="WD40_repeat_dom_sf"/>
</dbReference>
<keyword evidence="1" id="KW-1133">Transmembrane helix</keyword>
<feature type="transmembrane region" description="Helical" evidence="1">
    <location>
        <begin position="149"/>
        <end position="169"/>
    </location>
</feature>
<feature type="non-terminal residue" evidence="2">
    <location>
        <position position="203"/>
    </location>
</feature>
<dbReference type="EMBL" id="JALJAT010000005">
    <property type="protein sequence ID" value="KAK4469015.1"/>
    <property type="molecule type" value="Genomic_DNA"/>
</dbReference>
<dbReference type="PANTHER" id="PTHR22851:SF0">
    <property type="entry name" value="DDB1- AND CUL4-ASSOCIATED FACTOR 13"/>
    <property type="match status" value="1"/>
</dbReference>
<protein>
    <submittedName>
        <fullName evidence="2">Uncharacterized protein</fullName>
    </submittedName>
</protein>
<dbReference type="Proteomes" id="UP001292079">
    <property type="component" value="Unassembled WGS sequence"/>
</dbReference>
<accession>A0AAE2D3K5</accession>
<keyword evidence="3" id="KW-1185">Reference proteome</keyword>
<proteinExistence type="predicted"/>
<dbReference type="SUPFAM" id="SSF50978">
    <property type="entry name" value="WD40 repeat-like"/>
    <property type="match status" value="1"/>
</dbReference>
<dbReference type="GO" id="GO:0032040">
    <property type="term" value="C:small-subunit processome"/>
    <property type="evidence" value="ECO:0007669"/>
    <property type="project" value="TreeGrafter"/>
</dbReference>
<dbReference type="AlphaFoldDB" id="A0AAE2D3K5"/>
<name>A0AAE2D3K5_SCHME</name>
<dbReference type="PANTHER" id="PTHR22851">
    <property type="entry name" value="U3 SMALL NUCLEOLAR RNA U3 SNORNA ASSOCIATED PROTEIN"/>
    <property type="match status" value="1"/>
</dbReference>
<evidence type="ECO:0000256" key="1">
    <source>
        <dbReference type="SAM" id="Phobius"/>
    </source>
</evidence>
<sequence length="203" mass="23627">VLDIGHNLNKHLKMKVRMLCRNPSDFRRETADDIFKIPRNQKVTEHPFFSEREYVRAMNAAKLGRMMAKPFLGALEGTHERVTTISLNTETLGVIAVRTTDGKIQSWDIAKRNKLAEVLAHENEVRGICHFSKSRLMYTVGLLVSSYRAIVWLIHIFYQALIMIVHTLLQNHRTCQMKAVPTFLTLDFSNYIYNHYSKNRYCL</sequence>
<gene>
    <name evidence="2" type="ORF">MN116_000158</name>
</gene>
<dbReference type="GO" id="GO:0000462">
    <property type="term" value="P:maturation of SSU-rRNA from tricistronic rRNA transcript (SSU-rRNA, 5.8S rRNA, LSU-rRNA)"/>
    <property type="evidence" value="ECO:0007669"/>
    <property type="project" value="TreeGrafter"/>
</dbReference>
<evidence type="ECO:0000313" key="3">
    <source>
        <dbReference type="Proteomes" id="UP001292079"/>
    </source>
</evidence>
<keyword evidence="1" id="KW-0812">Transmembrane</keyword>
<dbReference type="InterPro" id="IPR051733">
    <property type="entry name" value="WD_repeat_DCAF13/WDSOF1"/>
</dbReference>
<comment type="caution">
    <text evidence="2">The sequence shown here is derived from an EMBL/GenBank/DDBJ whole genome shotgun (WGS) entry which is preliminary data.</text>
</comment>